<dbReference type="PANTHER" id="PTHR33993">
    <property type="entry name" value="GLYOXALASE-RELATED"/>
    <property type="match status" value="1"/>
</dbReference>
<accession>A0A147HA18</accession>
<evidence type="ECO:0000259" key="1">
    <source>
        <dbReference type="PROSITE" id="PS51819"/>
    </source>
</evidence>
<dbReference type="Pfam" id="PF00903">
    <property type="entry name" value="Glyoxalase"/>
    <property type="match status" value="1"/>
</dbReference>
<sequence length="123" mass="13109">MRNANNWFEIPVTDLAAAQRFYERLLDRPMRGSEDVGGDLMVVFAHDKPGAGGCLVRREGHRPAEGGIVVYLDCEPGVQGALDRAVAAGGQIVTPRTLIAPGIGYFALVRDPEGNVVGLHAQG</sequence>
<dbReference type="CDD" id="cd07247">
    <property type="entry name" value="SgaA_N_like"/>
    <property type="match status" value="1"/>
</dbReference>
<dbReference type="InterPro" id="IPR004360">
    <property type="entry name" value="Glyas_Fos-R_dOase_dom"/>
</dbReference>
<dbReference type="Proteomes" id="UP000072741">
    <property type="component" value="Unassembled WGS sequence"/>
</dbReference>
<dbReference type="RefSeq" id="WP_058640599.1">
    <property type="nucleotide sequence ID" value="NZ_LDSL01000026.1"/>
</dbReference>
<dbReference type="Gene3D" id="3.10.180.10">
    <property type="entry name" value="2,3-Dihydroxybiphenyl 1,2-Dioxygenase, domain 1"/>
    <property type="match status" value="1"/>
</dbReference>
<dbReference type="SUPFAM" id="SSF54593">
    <property type="entry name" value="Glyoxalase/Bleomycin resistance protein/Dihydroxybiphenyl dioxygenase"/>
    <property type="match status" value="1"/>
</dbReference>
<evidence type="ECO:0000313" key="2">
    <source>
        <dbReference type="EMBL" id="KTT26750.1"/>
    </source>
</evidence>
<dbReference type="PROSITE" id="PS51819">
    <property type="entry name" value="VOC"/>
    <property type="match status" value="1"/>
</dbReference>
<name>A0A147HA18_9BURK</name>
<evidence type="ECO:0000313" key="3">
    <source>
        <dbReference type="Proteomes" id="UP000072741"/>
    </source>
</evidence>
<gene>
    <name evidence="2" type="ORF">NS331_03345</name>
</gene>
<dbReference type="OrthoDB" id="8776491at2"/>
<dbReference type="EMBL" id="LDSL01000026">
    <property type="protein sequence ID" value="KTT26750.1"/>
    <property type="molecule type" value="Genomic_DNA"/>
</dbReference>
<organism evidence="2 3">
    <name type="scientific">Pseudacidovorax intermedius</name>
    <dbReference type="NCBI Taxonomy" id="433924"/>
    <lineage>
        <taxon>Bacteria</taxon>
        <taxon>Pseudomonadati</taxon>
        <taxon>Pseudomonadota</taxon>
        <taxon>Betaproteobacteria</taxon>
        <taxon>Burkholderiales</taxon>
        <taxon>Comamonadaceae</taxon>
        <taxon>Pseudacidovorax</taxon>
    </lineage>
</organism>
<dbReference type="PANTHER" id="PTHR33993:SF2">
    <property type="entry name" value="VOC DOMAIN-CONTAINING PROTEIN"/>
    <property type="match status" value="1"/>
</dbReference>
<dbReference type="InterPro" id="IPR052164">
    <property type="entry name" value="Anthracycline_SecMetBiosynth"/>
</dbReference>
<dbReference type="AlphaFoldDB" id="A0A147HA18"/>
<comment type="caution">
    <text evidence="2">The sequence shown here is derived from an EMBL/GenBank/DDBJ whole genome shotgun (WGS) entry which is preliminary data.</text>
</comment>
<reference evidence="2 3" key="1">
    <citation type="journal article" date="2016" name="Front. Microbiol.">
        <title>Genomic Resource of Rice Seed Associated Bacteria.</title>
        <authorList>
            <person name="Midha S."/>
            <person name="Bansal K."/>
            <person name="Sharma S."/>
            <person name="Kumar N."/>
            <person name="Patil P.P."/>
            <person name="Chaudhry V."/>
            <person name="Patil P.B."/>
        </authorList>
    </citation>
    <scope>NUCLEOTIDE SEQUENCE [LARGE SCALE GENOMIC DNA]</scope>
    <source>
        <strain evidence="2 3">NS331</strain>
    </source>
</reference>
<proteinExistence type="predicted"/>
<keyword evidence="3" id="KW-1185">Reference proteome</keyword>
<dbReference type="InterPro" id="IPR037523">
    <property type="entry name" value="VOC_core"/>
</dbReference>
<dbReference type="InterPro" id="IPR029068">
    <property type="entry name" value="Glyas_Bleomycin-R_OHBP_Dase"/>
</dbReference>
<feature type="domain" description="VOC" evidence="1">
    <location>
        <begin position="4"/>
        <end position="122"/>
    </location>
</feature>
<protein>
    <recommendedName>
        <fullName evidence="1">VOC domain-containing protein</fullName>
    </recommendedName>
</protein>